<dbReference type="PRINTS" id="PR00812">
    <property type="entry name" value="BCTERIALGSPF"/>
</dbReference>
<dbReference type="GO" id="GO:0015627">
    <property type="term" value="C:type II protein secretion system complex"/>
    <property type="evidence" value="ECO:0007669"/>
    <property type="project" value="InterPro"/>
</dbReference>
<evidence type="ECO:0000256" key="6">
    <source>
        <dbReference type="ARBA" id="ARBA00022989"/>
    </source>
</evidence>
<feature type="transmembrane region" description="Helical" evidence="8">
    <location>
        <begin position="376"/>
        <end position="397"/>
    </location>
</feature>
<dbReference type="PANTHER" id="PTHR30012:SF0">
    <property type="entry name" value="TYPE II SECRETION SYSTEM PROTEIN F-RELATED"/>
    <property type="match status" value="1"/>
</dbReference>
<dbReference type="EMBL" id="UWPJ01000008">
    <property type="protein sequence ID" value="VCU68680.1"/>
    <property type="molecule type" value="Genomic_DNA"/>
</dbReference>
<feature type="domain" description="Type II secretion system protein GspF" evidence="9">
    <location>
        <begin position="273"/>
        <end position="395"/>
    </location>
</feature>
<keyword evidence="11" id="KW-1185">Reference proteome</keyword>
<comment type="subcellular location">
    <subcellularLocation>
        <location evidence="1">Cell inner membrane</location>
        <topology evidence="1">Multi-pass membrane protein</topology>
    </subcellularLocation>
</comment>
<dbReference type="Pfam" id="PF00482">
    <property type="entry name" value="T2SSF"/>
    <property type="match status" value="2"/>
</dbReference>
<dbReference type="RefSeq" id="WP_124077915.1">
    <property type="nucleotide sequence ID" value="NZ_UWPJ01000008.1"/>
</dbReference>
<dbReference type="InterPro" id="IPR011850">
    <property type="entry name" value="T2SS_GspF"/>
</dbReference>
<evidence type="ECO:0000313" key="11">
    <source>
        <dbReference type="Proteomes" id="UP000277294"/>
    </source>
</evidence>
<organism evidence="10 11">
    <name type="scientific">Pigmentiphaga humi</name>
    <dbReference type="NCBI Taxonomy" id="2478468"/>
    <lineage>
        <taxon>Bacteria</taxon>
        <taxon>Pseudomonadati</taxon>
        <taxon>Pseudomonadota</taxon>
        <taxon>Betaproteobacteria</taxon>
        <taxon>Burkholderiales</taxon>
        <taxon>Alcaligenaceae</taxon>
        <taxon>Pigmentiphaga</taxon>
    </lineage>
</organism>
<dbReference type="PANTHER" id="PTHR30012">
    <property type="entry name" value="GENERAL SECRETION PATHWAY PROTEIN"/>
    <property type="match status" value="1"/>
</dbReference>
<evidence type="ECO:0000256" key="1">
    <source>
        <dbReference type="ARBA" id="ARBA00004429"/>
    </source>
</evidence>
<protein>
    <submittedName>
        <fullName evidence="10">Type II secretion system protein F</fullName>
    </submittedName>
</protein>
<keyword evidence="4" id="KW-0997">Cell inner membrane</keyword>
<accession>A0A3P4AYZ0</accession>
<dbReference type="AlphaFoldDB" id="A0A3P4AYZ0"/>
<feature type="transmembrane region" description="Helical" evidence="8">
    <location>
        <begin position="169"/>
        <end position="192"/>
    </location>
</feature>
<keyword evidence="6 8" id="KW-1133">Transmembrane helix</keyword>
<dbReference type="GO" id="GO:0015628">
    <property type="term" value="P:protein secretion by the type II secretion system"/>
    <property type="evidence" value="ECO:0007669"/>
    <property type="project" value="InterPro"/>
</dbReference>
<gene>
    <name evidence="10" type="primary">epsF</name>
    <name evidence="10" type="ORF">PIGHUM_00738</name>
</gene>
<dbReference type="InterPro" id="IPR003004">
    <property type="entry name" value="GspF/PilC"/>
</dbReference>
<keyword evidence="3" id="KW-1003">Cell membrane</keyword>
<comment type="similarity">
    <text evidence="2">Belongs to the GSP F family.</text>
</comment>
<dbReference type="Proteomes" id="UP000277294">
    <property type="component" value="Unassembled WGS sequence"/>
</dbReference>
<keyword evidence="7 8" id="KW-0472">Membrane</keyword>
<dbReference type="Gene3D" id="1.20.81.30">
    <property type="entry name" value="Type II secretion system (T2SS), domain F"/>
    <property type="match status" value="2"/>
</dbReference>
<dbReference type="FunFam" id="1.20.81.30:FF:000001">
    <property type="entry name" value="Type II secretion system protein F"/>
    <property type="match status" value="2"/>
</dbReference>
<evidence type="ECO:0000313" key="10">
    <source>
        <dbReference type="EMBL" id="VCU68680.1"/>
    </source>
</evidence>
<feature type="transmembrane region" description="Helical" evidence="8">
    <location>
        <begin position="223"/>
        <end position="242"/>
    </location>
</feature>
<sequence>MPSYRFEAADAVGKLDRGLIDADSPRAARAQLRARGLTPLAVEEAGAQRSGSGGRGWLGARMSDSELAWATRQLASLLAARLPLDAALTATAEQAEKKHVTEVMTAIRADVRAGHRLADALATRPRDFPEIYRALVAAGEESGDLAHVMEKLADYIEERNALRTKVLTAFIYPAVVALVSIGIVIFLLGYVVPQVVSAFSQARQELPMLTRVMLNLSDFVRSWGWLVGLALALALTGWRMLLRSPAPRLAWHSRLLKMPLAGRFILGLDAARFASTLAILTGSGVPLLRALDAARQTLGNDRLRASVDDATSRVREGVSLASALQVQKTFPPLLVHLIASGEKTGTLPELLERASQTLSREVERRAMALTALLEPLMILLMGGFVLLIVLAVLMPIIEINQLVR</sequence>
<dbReference type="GO" id="GO:0005886">
    <property type="term" value="C:plasma membrane"/>
    <property type="evidence" value="ECO:0007669"/>
    <property type="project" value="UniProtKB-SubCell"/>
</dbReference>
<name>A0A3P4AYZ0_9BURK</name>
<evidence type="ECO:0000256" key="8">
    <source>
        <dbReference type="SAM" id="Phobius"/>
    </source>
</evidence>
<reference evidence="10 11" key="1">
    <citation type="submission" date="2018-10" db="EMBL/GenBank/DDBJ databases">
        <authorList>
            <person name="Criscuolo A."/>
        </authorList>
    </citation>
    <scope>NUCLEOTIDE SEQUENCE [LARGE SCALE GENOMIC DNA]</scope>
    <source>
        <strain evidence="10">DnA1</strain>
    </source>
</reference>
<evidence type="ECO:0000259" key="9">
    <source>
        <dbReference type="Pfam" id="PF00482"/>
    </source>
</evidence>
<dbReference type="InterPro" id="IPR042094">
    <property type="entry name" value="T2SS_GspF_sf"/>
</dbReference>
<feature type="domain" description="Type II secretion system protein GspF" evidence="9">
    <location>
        <begin position="71"/>
        <end position="193"/>
    </location>
</feature>
<evidence type="ECO:0000256" key="7">
    <source>
        <dbReference type="ARBA" id="ARBA00023136"/>
    </source>
</evidence>
<evidence type="ECO:0000256" key="5">
    <source>
        <dbReference type="ARBA" id="ARBA00022692"/>
    </source>
</evidence>
<evidence type="ECO:0000256" key="3">
    <source>
        <dbReference type="ARBA" id="ARBA00022475"/>
    </source>
</evidence>
<proteinExistence type="inferred from homology"/>
<dbReference type="OrthoDB" id="9805682at2"/>
<evidence type="ECO:0000256" key="4">
    <source>
        <dbReference type="ARBA" id="ARBA00022519"/>
    </source>
</evidence>
<dbReference type="NCBIfam" id="TIGR02120">
    <property type="entry name" value="GspF"/>
    <property type="match status" value="1"/>
</dbReference>
<evidence type="ECO:0000256" key="2">
    <source>
        <dbReference type="ARBA" id="ARBA00005745"/>
    </source>
</evidence>
<keyword evidence="5 8" id="KW-0812">Transmembrane</keyword>
<dbReference type="InterPro" id="IPR018076">
    <property type="entry name" value="T2SS_GspF_dom"/>
</dbReference>